<comment type="caution">
    <text evidence="2">The sequence shown here is derived from an EMBL/GenBank/DDBJ whole genome shotgun (WGS) entry which is preliminary data.</text>
</comment>
<reference evidence="2" key="1">
    <citation type="submission" date="2022-03" db="EMBL/GenBank/DDBJ databases">
        <title>Draft genome sequence of Aduncisulcus paluster, a free-living microaerophilic Fornicata.</title>
        <authorList>
            <person name="Yuyama I."/>
            <person name="Kume K."/>
            <person name="Tamura T."/>
            <person name="Inagaki Y."/>
            <person name="Hashimoto T."/>
        </authorList>
    </citation>
    <scope>NUCLEOTIDE SEQUENCE</scope>
    <source>
        <strain evidence="2">NY0171</strain>
    </source>
</reference>
<name>A0ABQ5JUT7_9EUKA</name>
<proteinExistence type="predicted"/>
<organism evidence="2 3">
    <name type="scientific">Aduncisulcus paluster</name>
    <dbReference type="NCBI Taxonomy" id="2918883"/>
    <lineage>
        <taxon>Eukaryota</taxon>
        <taxon>Metamonada</taxon>
        <taxon>Carpediemonas-like organisms</taxon>
        <taxon>Aduncisulcus</taxon>
    </lineage>
</organism>
<gene>
    <name evidence="2" type="ORF">ADUPG1_004060</name>
</gene>
<protein>
    <recommendedName>
        <fullName evidence="1">FmdE-like treble clef zinc finger domain-containing protein</fullName>
    </recommendedName>
</protein>
<evidence type="ECO:0000313" key="2">
    <source>
        <dbReference type="EMBL" id="GKT14854.1"/>
    </source>
</evidence>
<dbReference type="Pfam" id="PF23475">
    <property type="entry name" value="zf-Tbcl_FmdE"/>
    <property type="match status" value="1"/>
</dbReference>
<dbReference type="Proteomes" id="UP001057375">
    <property type="component" value="Unassembled WGS sequence"/>
</dbReference>
<dbReference type="EMBL" id="BQXS01005796">
    <property type="protein sequence ID" value="GKT14854.1"/>
    <property type="molecule type" value="Genomic_DNA"/>
</dbReference>
<evidence type="ECO:0000313" key="3">
    <source>
        <dbReference type="Proteomes" id="UP001057375"/>
    </source>
</evidence>
<feature type="domain" description="FmdE-like treble clef zinc finger" evidence="1">
    <location>
        <begin position="11"/>
        <end position="45"/>
    </location>
</feature>
<feature type="non-terminal residue" evidence="2">
    <location>
        <position position="1"/>
    </location>
</feature>
<dbReference type="InterPro" id="IPR057035">
    <property type="entry name" value="Znf-Tbcl_FmdE"/>
</dbReference>
<dbReference type="Gene3D" id="3.30.60.80">
    <property type="match status" value="1"/>
</dbReference>
<sequence length="107" mass="11348">AVQVKPEAMIKRSKGGITTCPICGDAYPGSFGAICRSCQGESPYASRDAGLKASTAKLPEGLKVVPVDEAEGKTAVHDMPALFPEKARGRNSERITILLPTISVDYR</sequence>
<accession>A0ABQ5JUT7</accession>
<keyword evidence="3" id="KW-1185">Reference proteome</keyword>
<evidence type="ECO:0000259" key="1">
    <source>
        <dbReference type="Pfam" id="PF23475"/>
    </source>
</evidence>